<evidence type="ECO:0008006" key="3">
    <source>
        <dbReference type="Google" id="ProtNLM"/>
    </source>
</evidence>
<dbReference type="SUPFAM" id="SSF88697">
    <property type="entry name" value="PUA domain-like"/>
    <property type="match status" value="1"/>
</dbReference>
<dbReference type="AlphaFoldDB" id="A0A6V8LUP9"/>
<dbReference type="Gene3D" id="2.30.130.30">
    <property type="entry name" value="Hypothetical protein"/>
    <property type="match status" value="1"/>
</dbReference>
<reference evidence="1 2" key="2">
    <citation type="submission" date="2020-05" db="EMBL/GenBank/DDBJ databases">
        <title>Draft genome sequence of Desulfovibrio sp. strainFSS-1.</title>
        <authorList>
            <person name="Shimoshige H."/>
            <person name="Kobayashi H."/>
            <person name="Maekawa T."/>
        </authorList>
    </citation>
    <scope>NUCLEOTIDE SEQUENCE [LARGE SCALE GENOMIC DNA]</scope>
    <source>
        <strain evidence="1 2">SIID29052-01</strain>
    </source>
</reference>
<evidence type="ECO:0000313" key="1">
    <source>
        <dbReference type="EMBL" id="GFK95464.1"/>
    </source>
</evidence>
<accession>A0A6V8LUP9</accession>
<dbReference type="EMBL" id="BLTE01000017">
    <property type="protein sequence ID" value="GFK95464.1"/>
    <property type="molecule type" value="Genomic_DNA"/>
</dbReference>
<reference evidence="1 2" key="1">
    <citation type="submission" date="2020-04" db="EMBL/GenBank/DDBJ databases">
        <authorList>
            <consortium name="Desulfovibrio sp. FSS-1 genome sequencing consortium"/>
            <person name="Shimoshige H."/>
            <person name="Kobayashi H."/>
            <person name="Maekawa T."/>
        </authorList>
    </citation>
    <scope>NUCLEOTIDE SEQUENCE [LARGE SCALE GENOMIC DNA]</scope>
    <source>
        <strain evidence="1 2">SIID29052-01</strain>
    </source>
</reference>
<sequence length="153" mass="16839">MIAGSAALPTLALSFWQPWAFFIVHGLKDVENRTWAIPRKYLHGVEILVHASKSPRFSLAGARDILWELHVRHGLRLPDKLPEVARECGGVVGKVRLTGCRQGSASPWAVPEPGTWHWSLADARPLPFMPCPGHQGFFQVTYSAPDAGQGVLL</sequence>
<name>A0A6V8LUP9_9BACT</name>
<dbReference type="InterPro" id="IPR015947">
    <property type="entry name" value="PUA-like_sf"/>
</dbReference>
<proteinExistence type="predicted"/>
<keyword evidence="2" id="KW-1185">Reference proteome</keyword>
<organism evidence="1 2">
    <name type="scientific">Fundidesulfovibrio magnetotacticus</name>
    <dbReference type="NCBI Taxonomy" id="2730080"/>
    <lineage>
        <taxon>Bacteria</taxon>
        <taxon>Pseudomonadati</taxon>
        <taxon>Thermodesulfobacteriota</taxon>
        <taxon>Desulfovibrionia</taxon>
        <taxon>Desulfovibrionales</taxon>
        <taxon>Desulfovibrionaceae</taxon>
        <taxon>Fundidesulfovibrio</taxon>
    </lineage>
</organism>
<gene>
    <name evidence="1" type="ORF">NNJEOMEG_03327</name>
</gene>
<evidence type="ECO:0000313" key="2">
    <source>
        <dbReference type="Proteomes" id="UP000494245"/>
    </source>
</evidence>
<dbReference type="Proteomes" id="UP000494245">
    <property type="component" value="Unassembled WGS sequence"/>
</dbReference>
<dbReference type="RefSeq" id="WP_173086489.1">
    <property type="nucleotide sequence ID" value="NZ_BLTE01000017.1"/>
</dbReference>
<comment type="caution">
    <text evidence="1">The sequence shown here is derived from an EMBL/GenBank/DDBJ whole genome shotgun (WGS) entry which is preliminary data.</text>
</comment>
<protein>
    <recommendedName>
        <fullName evidence="3">ASCH domain-containing protein</fullName>
    </recommendedName>
</protein>